<dbReference type="Proteomes" id="UP001371218">
    <property type="component" value="Unassembled WGS sequence"/>
</dbReference>
<keyword evidence="1" id="KW-0472">Membrane</keyword>
<gene>
    <name evidence="2" type="ORF">AACH06_25605</name>
</gene>
<sequence length="223" mass="24390">MLYLLALLAYLSLTYTYAWRQRLVLQGLQPAPGEGRWTSIWLILSFLLVSMPVGLHGLYHALQQRFPLDRPANLAASLMLLGSAVGVASLLRATRAASAVASVPASTRIGYAFSIALAAYFGVVAVDQLQFGLRAGENDGWMNPKAFAIAAQDLVDVDCDQAIMTYVGVDTDEATYRCPDDIVLFWPSSVLFAPWPNYRQGHSRALGPSLRAFHQRTQADTTP</sequence>
<feature type="transmembrane region" description="Helical" evidence="1">
    <location>
        <begin position="74"/>
        <end position="93"/>
    </location>
</feature>
<keyword evidence="1" id="KW-0812">Transmembrane</keyword>
<dbReference type="RefSeq" id="WP_341428645.1">
    <property type="nucleotide sequence ID" value="NZ_JBBUTG010000026.1"/>
</dbReference>
<protein>
    <submittedName>
        <fullName evidence="2">Uncharacterized protein</fullName>
    </submittedName>
</protein>
<reference evidence="2 3" key="1">
    <citation type="submission" date="2024-04" db="EMBL/GenBank/DDBJ databases">
        <title>Novel species of the genus Ideonella isolated from streams.</title>
        <authorList>
            <person name="Lu H."/>
        </authorList>
    </citation>
    <scope>NUCLEOTIDE SEQUENCE [LARGE SCALE GENOMIC DNA]</scope>
    <source>
        <strain evidence="2 3">DXS29W</strain>
    </source>
</reference>
<proteinExistence type="predicted"/>
<feature type="transmembrane region" description="Helical" evidence="1">
    <location>
        <begin position="105"/>
        <end position="126"/>
    </location>
</feature>
<evidence type="ECO:0000256" key="1">
    <source>
        <dbReference type="SAM" id="Phobius"/>
    </source>
</evidence>
<comment type="caution">
    <text evidence="2">The sequence shown here is derived from an EMBL/GenBank/DDBJ whole genome shotgun (WGS) entry which is preliminary data.</text>
</comment>
<organism evidence="2 3">
    <name type="scientific">Ideonella lacteola</name>
    <dbReference type="NCBI Taxonomy" id="2984193"/>
    <lineage>
        <taxon>Bacteria</taxon>
        <taxon>Pseudomonadati</taxon>
        <taxon>Pseudomonadota</taxon>
        <taxon>Betaproteobacteria</taxon>
        <taxon>Burkholderiales</taxon>
        <taxon>Sphaerotilaceae</taxon>
        <taxon>Ideonella</taxon>
    </lineage>
</organism>
<accession>A0ABU9BZG1</accession>
<name>A0ABU9BZG1_9BURK</name>
<evidence type="ECO:0000313" key="3">
    <source>
        <dbReference type="Proteomes" id="UP001371218"/>
    </source>
</evidence>
<keyword evidence="1" id="KW-1133">Transmembrane helix</keyword>
<feature type="transmembrane region" description="Helical" evidence="1">
    <location>
        <begin position="42"/>
        <end position="62"/>
    </location>
</feature>
<dbReference type="EMBL" id="JBBUTG010000026">
    <property type="protein sequence ID" value="MEK8034217.1"/>
    <property type="molecule type" value="Genomic_DNA"/>
</dbReference>
<keyword evidence="3" id="KW-1185">Reference proteome</keyword>
<evidence type="ECO:0000313" key="2">
    <source>
        <dbReference type="EMBL" id="MEK8034217.1"/>
    </source>
</evidence>